<feature type="domain" description="Putative heavy-metal chelation" evidence="1">
    <location>
        <begin position="117"/>
        <end position="240"/>
    </location>
</feature>
<dbReference type="HOGENOM" id="CLU_076326_0_0_11"/>
<dbReference type="InterPro" id="IPR007161">
    <property type="entry name" value="DUF364"/>
</dbReference>
<reference evidence="3 4" key="1">
    <citation type="journal article" date="2009" name="Stand. Genomic Sci.">
        <title>Complete genome sequence of Cryptobacterium curtum type strain (12-3).</title>
        <authorList>
            <person name="Mavrommatis K."/>
            <person name="Pukall R."/>
            <person name="Rohde C."/>
            <person name="Chen F."/>
            <person name="Sims D."/>
            <person name="Brettin T."/>
            <person name="Kuske C."/>
            <person name="Detter J.C."/>
            <person name="Han C."/>
            <person name="Lapidus A."/>
            <person name="Copeland A."/>
            <person name="Glavina Del Rio T."/>
            <person name="Nolan M."/>
            <person name="Lucas S."/>
            <person name="Tice H."/>
            <person name="Cheng J.F."/>
            <person name="Bruce D."/>
            <person name="Goodwin L."/>
            <person name="Pitluck S."/>
            <person name="Ovchinnikova G."/>
            <person name="Pati A."/>
            <person name="Ivanova N."/>
            <person name="Chen A."/>
            <person name="Palaniappan K."/>
            <person name="Chain P."/>
            <person name="D'haeseleer P."/>
            <person name="Goker M."/>
            <person name="Bristow J."/>
            <person name="Eisen J.A."/>
            <person name="Markowitz V."/>
            <person name="Hugenholtz P."/>
            <person name="Rohde M."/>
            <person name="Klenk H.P."/>
            <person name="Kyrpides N.C."/>
        </authorList>
    </citation>
    <scope>NUCLEOTIDE SEQUENCE [LARGE SCALE GENOMIC DNA]</scope>
    <source>
        <strain evidence="4">ATCC 700683 / DSM 15641 / 12-3</strain>
    </source>
</reference>
<dbReference type="KEGG" id="ccu:Ccur_04820"/>
<accession>C7MMR4</accession>
<name>C7MMR4_CRYCD</name>
<keyword evidence="4" id="KW-1185">Reference proteome</keyword>
<evidence type="ECO:0000259" key="1">
    <source>
        <dbReference type="Pfam" id="PF04016"/>
    </source>
</evidence>
<evidence type="ECO:0000313" key="4">
    <source>
        <dbReference type="Proteomes" id="UP000000954"/>
    </source>
</evidence>
<dbReference type="eggNOG" id="COG2014">
    <property type="taxonomic scope" value="Bacteria"/>
</dbReference>
<dbReference type="InterPro" id="IPR025251">
    <property type="entry name" value="DUF4213"/>
</dbReference>
<dbReference type="Pfam" id="PF13938">
    <property type="entry name" value="DUF4213"/>
    <property type="match status" value="1"/>
</dbReference>
<evidence type="ECO:0000259" key="2">
    <source>
        <dbReference type="Pfam" id="PF13938"/>
    </source>
</evidence>
<sequence>MADMDPWYIYDTLIEGVPEGIPVTDYCIGSNWCYVDAGCGCGISHAVRGGGRRTFREDPCSIDLHALAKLAKSWNFEEATLGTAALNAWYSRREAIEEKGTFIDTEHVGRAEESNPFTLLKESYTGEKVTVVGHFPNVNSMFATADVTVLERNCASPLDTPDSACEYILPQQDYVLMTGTTFINKTMPRLLELSQKATTIVVGPSAIPSVVLAEAGAQAIAGSVVVDKEPAKASIKGGTKEQWRTGIKKFFWTPQD</sequence>
<dbReference type="RefSeq" id="WP_012802892.1">
    <property type="nucleotide sequence ID" value="NC_013170.1"/>
</dbReference>
<proteinExistence type="predicted"/>
<dbReference type="STRING" id="469378.Ccur_04820"/>
<organism evidence="3 4">
    <name type="scientific">Cryptobacterium curtum (strain ATCC 700683 / DSM 15641 / CCUG 43107 / 12-3)</name>
    <dbReference type="NCBI Taxonomy" id="469378"/>
    <lineage>
        <taxon>Bacteria</taxon>
        <taxon>Bacillati</taxon>
        <taxon>Actinomycetota</taxon>
        <taxon>Coriobacteriia</taxon>
        <taxon>Eggerthellales</taxon>
        <taxon>Eggerthellaceae</taxon>
        <taxon>Cryptobacterium</taxon>
    </lineage>
</organism>
<dbReference type="OrthoDB" id="9806942at2"/>
<dbReference type="Gene3D" id="3.40.50.11590">
    <property type="match status" value="1"/>
</dbReference>
<dbReference type="SUPFAM" id="SSF159713">
    <property type="entry name" value="Dhaf3308-like"/>
    <property type="match status" value="1"/>
</dbReference>
<dbReference type="EMBL" id="CP001682">
    <property type="protein sequence ID" value="ACU94204.1"/>
    <property type="molecule type" value="Genomic_DNA"/>
</dbReference>
<feature type="domain" description="DUF4213" evidence="2">
    <location>
        <begin position="10"/>
        <end position="90"/>
    </location>
</feature>
<gene>
    <name evidence="3" type="ordered locus">Ccur_04820</name>
</gene>
<dbReference type="Pfam" id="PF04016">
    <property type="entry name" value="DUF364"/>
    <property type="match status" value="1"/>
</dbReference>
<dbReference type="Gene3D" id="3.30.390.100">
    <property type="match status" value="1"/>
</dbReference>
<dbReference type="Proteomes" id="UP000000954">
    <property type="component" value="Chromosome"/>
</dbReference>
<protein>
    <submittedName>
        <fullName evidence="3">Uncharacterized conserved protein</fullName>
    </submittedName>
</protein>
<dbReference type="AlphaFoldDB" id="C7MMR4"/>
<evidence type="ECO:0000313" key="3">
    <source>
        <dbReference type="EMBL" id="ACU94204.1"/>
    </source>
</evidence>